<dbReference type="OrthoDB" id="9797341at2"/>
<dbReference type="InterPro" id="IPR039420">
    <property type="entry name" value="WalR-like"/>
</dbReference>
<dbReference type="GO" id="GO:0003677">
    <property type="term" value="F:DNA binding"/>
    <property type="evidence" value="ECO:0007669"/>
    <property type="project" value="UniProtKB-KW"/>
</dbReference>
<keyword evidence="1 3" id="KW-0597">Phosphoprotein</keyword>
<evidence type="ECO:0000313" key="7">
    <source>
        <dbReference type="Proteomes" id="UP000198648"/>
    </source>
</evidence>
<evidence type="ECO:0000313" key="6">
    <source>
        <dbReference type="EMBL" id="SEP55922.1"/>
    </source>
</evidence>
<dbReference type="PANTHER" id="PTHR43214">
    <property type="entry name" value="TWO-COMPONENT RESPONSE REGULATOR"/>
    <property type="match status" value="1"/>
</dbReference>
<reference evidence="6 7" key="1">
    <citation type="submission" date="2016-10" db="EMBL/GenBank/DDBJ databases">
        <authorList>
            <person name="de Groot N.N."/>
        </authorList>
    </citation>
    <scope>NUCLEOTIDE SEQUENCE [LARGE SCALE GENOMIC DNA]</scope>
    <source>
        <strain evidence="6 7">DSM 27078</strain>
    </source>
</reference>
<dbReference type="SMART" id="SM00421">
    <property type="entry name" value="HTH_LUXR"/>
    <property type="match status" value="1"/>
</dbReference>
<feature type="domain" description="Response regulatory" evidence="5">
    <location>
        <begin position="6"/>
        <end position="124"/>
    </location>
</feature>
<keyword evidence="2" id="KW-0238">DNA-binding</keyword>
<dbReference type="SMART" id="SM00448">
    <property type="entry name" value="REC"/>
    <property type="match status" value="1"/>
</dbReference>
<keyword evidence="7" id="KW-1185">Reference proteome</keyword>
<accession>A0A1H8YV02</accession>
<dbReference type="PRINTS" id="PR00038">
    <property type="entry name" value="HTHLUXR"/>
</dbReference>
<dbReference type="CDD" id="cd17535">
    <property type="entry name" value="REC_NarL-like"/>
    <property type="match status" value="1"/>
</dbReference>
<dbReference type="STRING" id="1299341.SAMN05444005_101253"/>
<name>A0A1H8YV02_9FLAO</name>
<evidence type="ECO:0000256" key="3">
    <source>
        <dbReference type="PROSITE-ProRule" id="PRU00169"/>
    </source>
</evidence>
<evidence type="ECO:0000259" key="5">
    <source>
        <dbReference type="PROSITE" id="PS50110"/>
    </source>
</evidence>
<dbReference type="InterPro" id="IPR016032">
    <property type="entry name" value="Sig_transdc_resp-reg_C-effctor"/>
</dbReference>
<protein>
    <submittedName>
        <fullName evidence="6">Two component transcriptional regulator, LuxR family</fullName>
    </submittedName>
</protein>
<feature type="domain" description="HTH luxR-type" evidence="4">
    <location>
        <begin position="151"/>
        <end position="216"/>
    </location>
</feature>
<dbReference type="InterPro" id="IPR000792">
    <property type="entry name" value="Tscrpt_reg_LuxR_C"/>
</dbReference>
<evidence type="ECO:0000256" key="2">
    <source>
        <dbReference type="ARBA" id="ARBA00023125"/>
    </source>
</evidence>
<dbReference type="GO" id="GO:0000160">
    <property type="term" value="P:phosphorelay signal transduction system"/>
    <property type="evidence" value="ECO:0007669"/>
    <property type="project" value="InterPro"/>
</dbReference>
<dbReference type="Proteomes" id="UP000198648">
    <property type="component" value="Unassembled WGS sequence"/>
</dbReference>
<organism evidence="6 7">
    <name type="scientific">Flavobacterium urocaniciphilum</name>
    <dbReference type="NCBI Taxonomy" id="1299341"/>
    <lineage>
        <taxon>Bacteria</taxon>
        <taxon>Pseudomonadati</taxon>
        <taxon>Bacteroidota</taxon>
        <taxon>Flavobacteriia</taxon>
        <taxon>Flavobacteriales</taxon>
        <taxon>Flavobacteriaceae</taxon>
        <taxon>Flavobacterium</taxon>
    </lineage>
</organism>
<proteinExistence type="predicted"/>
<dbReference type="Pfam" id="PF00196">
    <property type="entry name" value="GerE"/>
    <property type="match status" value="1"/>
</dbReference>
<dbReference type="InterPro" id="IPR058245">
    <property type="entry name" value="NreC/VraR/RcsB-like_REC"/>
</dbReference>
<evidence type="ECO:0000256" key="1">
    <source>
        <dbReference type="ARBA" id="ARBA00022553"/>
    </source>
</evidence>
<dbReference type="SUPFAM" id="SSF52172">
    <property type="entry name" value="CheY-like"/>
    <property type="match status" value="1"/>
</dbReference>
<gene>
    <name evidence="6" type="ORF">SAMN05444005_101253</name>
</gene>
<dbReference type="EMBL" id="FOEI01000001">
    <property type="protein sequence ID" value="SEP55922.1"/>
    <property type="molecule type" value="Genomic_DNA"/>
</dbReference>
<dbReference type="Pfam" id="PF00072">
    <property type="entry name" value="Response_reg"/>
    <property type="match status" value="1"/>
</dbReference>
<dbReference type="PROSITE" id="PS50043">
    <property type="entry name" value="HTH_LUXR_2"/>
    <property type="match status" value="1"/>
</dbReference>
<feature type="modified residue" description="4-aspartylphosphate" evidence="3">
    <location>
        <position position="59"/>
    </location>
</feature>
<dbReference type="InterPro" id="IPR011006">
    <property type="entry name" value="CheY-like_superfamily"/>
</dbReference>
<dbReference type="SUPFAM" id="SSF46894">
    <property type="entry name" value="C-terminal effector domain of the bipartite response regulators"/>
    <property type="match status" value="1"/>
</dbReference>
<dbReference type="Gene3D" id="3.40.50.2300">
    <property type="match status" value="1"/>
</dbReference>
<dbReference type="CDD" id="cd06170">
    <property type="entry name" value="LuxR_C_like"/>
    <property type="match status" value="1"/>
</dbReference>
<dbReference type="AlphaFoldDB" id="A0A1H8YV02"/>
<dbReference type="PANTHER" id="PTHR43214:SF43">
    <property type="entry name" value="TWO-COMPONENT RESPONSE REGULATOR"/>
    <property type="match status" value="1"/>
</dbReference>
<dbReference type="PROSITE" id="PS50110">
    <property type="entry name" value="RESPONSE_REGULATORY"/>
    <property type="match status" value="1"/>
</dbReference>
<dbReference type="GO" id="GO:0006355">
    <property type="term" value="P:regulation of DNA-templated transcription"/>
    <property type="evidence" value="ECO:0007669"/>
    <property type="project" value="InterPro"/>
</dbReference>
<dbReference type="RefSeq" id="WP_091464077.1">
    <property type="nucleotide sequence ID" value="NZ_FOEI01000001.1"/>
</dbReference>
<dbReference type="InterPro" id="IPR001789">
    <property type="entry name" value="Sig_transdc_resp-reg_receiver"/>
</dbReference>
<evidence type="ECO:0000259" key="4">
    <source>
        <dbReference type="PROSITE" id="PS50043"/>
    </source>
</evidence>
<sequence length="225" mass="25225">MDSKINIVLADDEVLFRKGISFLLQRNSDFNIVFEANDGQELVDYLRTTESLPDIVITDLKMPNLNGVETTKILHSDFPGLKVIALTSYNTPSFISNMIQVGAVSYIVKNASPEEVIHTIREVHEKGFYYNEQVMKVIYSDIIHGKSSPKTELDYDALTAREIEVLKLICLQQSSAEIADKLSISPRTADGHRNSLLLKTRTKNIAGLVVFAIQNNIVDLNEINL</sequence>